<feature type="domain" description="Integrase zinc-binding" evidence="1">
    <location>
        <begin position="32"/>
        <end position="68"/>
    </location>
</feature>
<reference evidence="2" key="1">
    <citation type="submission" date="2023-03" db="EMBL/GenBank/DDBJ databases">
        <title>Chromosome-scale reference genome and RAD-based genetic map of yellow starthistle (Centaurea solstitialis) reveal putative structural variation and QTLs associated with invader traits.</title>
        <authorList>
            <person name="Reatini B."/>
            <person name="Cang F.A."/>
            <person name="Jiang Q."/>
            <person name="Mckibben M.T.W."/>
            <person name="Barker M.S."/>
            <person name="Rieseberg L.H."/>
            <person name="Dlugosch K.M."/>
        </authorList>
    </citation>
    <scope>NUCLEOTIDE SEQUENCE</scope>
    <source>
        <strain evidence="2">CAN-66</strain>
        <tissue evidence="2">Leaf</tissue>
    </source>
</reference>
<sequence length="262" mass="30364">MDKTSSQCDLLVSYNIGHDNPVTVSHIILTEGTQKTYQRLSWEFYWIGMVRDVAKMVAECGEFQKHKYSNLSPAGLLQPLALPHRIWEDLTMDFVDGLPKSVGYSVILVVVDQLSKSAHFVPLKHPYMASSVVAAFIQEIVRLHGIPNSIISDRDRVQLLSVARLTIPARRVVNRSLETYLRCFTSALPKEWVKWLPWAEYWYNTSYHSTIRLTPFKVLYSRDLPRLLSYDRGTALTFEVDRYLQDRDRVLEELRGQFLRAQ</sequence>
<name>A0AA38T9T1_9ASTR</name>
<dbReference type="InterPro" id="IPR012337">
    <property type="entry name" value="RNaseH-like_sf"/>
</dbReference>
<accession>A0AA38T9T1</accession>
<dbReference type="SUPFAM" id="SSF53098">
    <property type="entry name" value="Ribonuclease H-like"/>
    <property type="match status" value="1"/>
</dbReference>
<dbReference type="Gene3D" id="3.30.420.10">
    <property type="entry name" value="Ribonuclease H-like superfamily/Ribonuclease H"/>
    <property type="match status" value="2"/>
</dbReference>
<dbReference type="InterPro" id="IPR041588">
    <property type="entry name" value="Integrase_H2C2"/>
</dbReference>
<dbReference type="Gene3D" id="1.10.340.70">
    <property type="match status" value="1"/>
</dbReference>
<dbReference type="Pfam" id="PF17921">
    <property type="entry name" value="Integrase_H2C2"/>
    <property type="match status" value="1"/>
</dbReference>
<evidence type="ECO:0000259" key="1">
    <source>
        <dbReference type="Pfam" id="PF17921"/>
    </source>
</evidence>
<dbReference type="Proteomes" id="UP001172457">
    <property type="component" value="Chromosome 5"/>
</dbReference>
<keyword evidence="3" id="KW-1185">Reference proteome</keyword>
<dbReference type="GO" id="GO:0003676">
    <property type="term" value="F:nucleic acid binding"/>
    <property type="evidence" value="ECO:0007669"/>
    <property type="project" value="InterPro"/>
</dbReference>
<dbReference type="InterPro" id="IPR036397">
    <property type="entry name" value="RNaseH_sf"/>
</dbReference>
<comment type="caution">
    <text evidence="2">The sequence shown here is derived from an EMBL/GenBank/DDBJ whole genome shotgun (WGS) entry which is preliminary data.</text>
</comment>
<proteinExistence type="predicted"/>
<protein>
    <recommendedName>
        <fullName evidence="1">Integrase zinc-binding domain-containing protein</fullName>
    </recommendedName>
</protein>
<dbReference type="PANTHER" id="PTHR45835:SF99">
    <property type="entry name" value="CHROMO DOMAIN-CONTAINING PROTEIN-RELATED"/>
    <property type="match status" value="1"/>
</dbReference>
<dbReference type="AlphaFoldDB" id="A0AA38T9T1"/>
<dbReference type="EMBL" id="JARYMX010000005">
    <property type="protein sequence ID" value="KAJ9547437.1"/>
    <property type="molecule type" value="Genomic_DNA"/>
</dbReference>
<gene>
    <name evidence="2" type="ORF">OSB04_019980</name>
</gene>
<evidence type="ECO:0000313" key="3">
    <source>
        <dbReference type="Proteomes" id="UP001172457"/>
    </source>
</evidence>
<dbReference type="PANTHER" id="PTHR45835">
    <property type="entry name" value="YALI0A06105P"/>
    <property type="match status" value="1"/>
</dbReference>
<evidence type="ECO:0000313" key="2">
    <source>
        <dbReference type="EMBL" id="KAJ9547437.1"/>
    </source>
</evidence>
<organism evidence="2 3">
    <name type="scientific">Centaurea solstitialis</name>
    <name type="common">yellow star-thistle</name>
    <dbReference type="NCBI Taxonomy" id="347529"/>
    <lineage>
        <taxon>Eukaryota</taxon>
        <taxon>Viridiplantae</taxon>
        <taxon>Streptophyta</taxon>
        <taxon>Embryophyta</taxon>
        <taxon>Tracheophyta</taxon>
        <taxon>Spermatophyta</taxon>
        <taxon>Magnoliopsida</taxon>
        <taxon>eudicotyledons</taxon>
        <taxon>Gunneridae</taxon>
        <taxon>Pentapetalae</taxon>
        <taxon>asterids</taxon>
        <taxon>campanulids</taxon>
        <taxon>Asterales</taxon>
        <taxon>Asteraceae</taxon>
        <taxon>Carduoideae</taxon>
        <taxon>Cardueae</taxon>
        <taxon>Centaureinae</taxon>
        <taxon>Centaurea</taxon>
    </lineage>
</organism>